<evidence type="ECO:0000256" key="2">
    <source>
        <dbReference type="SAM" id="Phobius"/>
    </source>
</evidence>
<accession>A0A8J3JNW4</accession>
<comment type="caution">
    <text evidence="3">The sequence shown here is derived from an EMBL/GenBank/DDBJ whole genome shotgun (WGS) entry which is preliminary data.</text>
</comment>
<dbReference type="Proteomes" id="UP000601223">
    <property type="component" value="Unassembled WGS sequence"/>
</dbReference>
<keyword evidence="2" id="KW-1133">Transmembrane helix</keyword>
<feature type="transmembrane region" description="Helical" evidence="2">
    <location>
        <begin position="64"/>
        <end position="83"/>
    </location>
</feature>
<protein>
    <submittedName>
        <fullName evidence="3">Uncharacterized protein</fullName>
    </submittedName>
</protein>
<dbReference type="RefSeq" id="WP_239125605.1">
    <property type="nucleotide sequence ID" value="NZ_BONF01000010.1"/>
</dbReference>
<organism evidence="3 4">
    <name type="scientific">Catellatospora bangladeshensis</name>
    <dbReference type="NCBI Taxonomy" id="310355"/>
    <lineage>
        <taxon>Bacteria</taxon>
        <taxon>Bacillati</taxon>
        <taxon>Actinomycetota</taxon>
        <taxon>Actinomycetes</taxon>
        <taxon>Micromonosporales</taxon>
        <taxon>Micromonosporaceae</taxon>
        <taxon>Catellatospora</taxon>
    </lineage>
</organism>
<sequence length="117" mass="11798">MRADEVPDLVPQPGEETAVSVLALVPVAVPVAAPVAVAVAVAIVLVTVVAVWVAVIVVSGRGGAVGMTVGFVAVLVVVTRTHAVPPALRRGESPALGSSHLRIPPAARPMPRLTGRP</sequence>
<feature type="transmembrane region" description="Helical" evidence="2">
    <location>
        <begin position="31"/>
        <end position="57"/>
    </location>
</feature>
<gene>
    <name evidence="3" type="ORF">Cba03nite_19530</name>
</gene>
<reference evidence="3 4" key="1">
    <citation type="submission" date="2021-01" db="EMBL/GenBank/DDBJ databases">
        <title>Whole genome shotgun sequence of Catellatospora bangladeshensis NBRC 107357.</title>
        <authorList>
            <person name="Komaki H."/>
            <person name="Tamura T."/>
        </authorList>
    </citation>
    <scope>NUCLEOTIDE SEQUENCE [LARGE SCALE GENOMIC DNA]</scope>
    <source>
        <strain evidence="3 4">NBRC 107357</strain>
    </source>
</reference>
<dbReference type="EMBL" id="BONF01000010">
    <property type="protein sequence ID" value="GIF80604.1"/>
    <property type="molecule type" value="Genomic_DNA"/>
</dbReference>
<evidence type="ECO:0000256" key="1">
    <source>
        <dbReference type="SAM" id="MobiDB-lite"/>
    </source>
</evidence>
<name>A0A8J3JNW4_9ACTN</name>
<evidence type="ECO:0000313" key="4">
    <source>
        <dbReference type="Proteomes" id="UP000601223"/>
    </source>
</evidence>
<keyword evidence="4" id="KW-1185">Reference proteome</keyword>
<feature type="region of interest" description="Disordered" evidence="1">
    <location>
        <begin position="88"/>
        <end position="117"/>
    </location>
</feature>
<proteinExistence type="predicted"/>
<keyword evidence="2" id="KW-0472">Membrane</keyword>
<dbReference type="AlphaFoldDB" id="A0A8J3JNW4"/>
<keyword evidence="2" id="KW-0812">Transmembrane</keyword>
<evidence type="ECO:0000313" key="3">
    <source>
        <dbReference type="EMBL" id="GIF80604.1"/>
    </source>
</evidence>